<dbReference type="InterPro" id="IPR012951">
    <property type="entry name" value="BBE"/>
</dbReference>
<keyword evidence="5" id="KW-0274">FAD</keyword>
<keyword evidence="9" id="KW-1185">Reference proteome</keyword>
<sequence length="541" mass="59595">MARSFNSLAPVLITFSCFLCLLACYYVISSSSSSSSSQASSDGFLGCLTDNNVPVFTQSSHFFMPLLNASIRNPKFFVNTTVRPLYIVMPTTTPHVQAAVRCGSGNNMSIRVRSGGHDYEGLSYRSVNAGDFALLDLSKLHKVCVDTQAKTAWVDSGATLGELYYKIGNASNMLGFPAGLCPTVGIGGHFSGGGFGMMMRKYGLSIDNIINAELVDAKGRLLNKTTMGEDVFWAIRGGGGGSFGVVVKWQVTLVPVPPSVTVFNVSVSLGQGAVDVVTKWQQVGPTMPRDLSIRVLIKNKRAEFQALFLGTCEALLPVMNKNFPELRFNRSDCREMTWLQSAPYIYLGKDSSVEDLLKRNTSTFFSSHGFKATTDYVREGKPIPRDVWAGIFHKLAQPEARDARVILDPYSGFMSDVPESATPFPHRAGVLYSIQFYNYWPVDRGSGEVQINWIKDIYAFMAPYVSSNPREAYFNCRDLDLGTNWGAKYFMGNYQKLTKAKGEIDPLDYFRNEQSIPLQVNITKIRASPDDDTEAGGSSSF</sequence>
<evidence type="ECO:0000256" key="4">
    <source>
        <dbReference type="ARBA" id="ARBA00022729"/>
    </source>
</evidence>
<dbReference type="PROSITE" id="PS51257">
    <property type="entry name" value="PROKAR_LIPOPROTEIN"/>
    <property type="match status" value="1"/>
</dbReference>
<dbReference type="InterPro" id="IPR016167">
    <property type="entry name" value="FAD-bd_PCMH_sub1"/>
</dbReference>
<dbReference type="InterPro" id="IPR006094">
    <property type="entry name" value="Oxid_FAD_bind_N"/>
</dbReference>
<dbReference type="InterPro" id="IPR016166">
    <property type="entry name" value="FAD-bd_PCMH"/>
</dbReference>
<evidence type="ECO:0000259" key="7">
    <source>
        <dbReference type="PROSITE" id="PS51387"/>
    </source>
</evidence>
<dbReference type="Gene3D" id="3.30.43.10">
    <property type="entry name" value="Uridine Diphospho-n-acetylenolpyruvylglucosamine Reductase, domain 2"/>
    <property type="match status" value="1"/>
</dbReference>
<dbReference type="PROSITE" id="PS51387">
    <property type="entry name" value="FAD_PCMH"/>
    <property type="match status" value="1"/>
</dbReference>
<organism evidence="8 9">
    <name type="scientific">Hordeum vulgare subsp. vulgare</name>
    <name type="common">Domesticated barley</name>
    <dbReference type="NCBI Taxonomy" id="112509"/>
    <lineage>
        <taxon>Eukaryota</taxon>
        <taxon>Viridiplantae</taxon>
        <taxon>Streptophyta</taxon>
        <taxon>Embryophyta</taxon>
        <taxon>Tracheophyta</taxon>
        <taxon>Spermatophyta</taxon>
        <taxon>Magnoliopsida</taxon>
        <taxon>Liliopsida</taxon>
        <taxon>Poales</taxon>
        <taxon>Poaceae</taxon>
        <taxon>BOP clade</taxon>
        <taxon>Pooideae</taxon>
        <taxon>Triticodae</taxon>
        <taxon>Triticeae</taxon>
        <taxon>Hordeinae</taxon>
        <taxon>Hordeum</taxon>
    </lineage>
</organism>
<evidence type="ECO:0000313" key="8">
    <source>
        <dbReference type="EnsemblPlants" id="HORVU.MOREX.r3.2HG0108080.1.CDS1"/>
    </source>
</evidence>
<dbReference type="SUPFAM" id="SSF56176">
    <property type="entry name" value="FAD-binding/transporter-associated domain-like"/>
    <property type="match status" value="1"/>
</dbReference>
<dbReference type="Gene3D" id="3.40.462.20">
    <property type="match status" value="1"/>
</dbReference>
<dbReference type="Gramene" id="HORVU.MOREX.r3.2HG0108080.1">
    <property type="protein sequence ID" value="HORVU.MOREX.r3.2HG0108080.1.CDS1"/>
    <property type="gene ID" value="HORVU.MOREX.r3.2HG0108080"/>
</dbReference>
<dbReference type="InterPro" id="IPR016169">
    <property type="entry name" value="FAD-bd_PCMH_sub2"/>
</dbReference>
<evidence type="ECO:0000256" key="2">
    <source>
        <dbReference type="ARBA" id="ARBA00005466"/>
    </source>
</evidence>
<dbReference type="Pfam" id="PF01565">
    <property type="entry name" value="FAD_binding_4"/>
    <property type="match status" value="1"/>
</dbReference>
<dbReference type="GO" id="GO:0071949">
    <property type="term" value="F:FAD binding"/>
    <property type="evidence" value="ECO:0007669"/>
    <property type="project" value="InterPro"/>
</dbReference>
<accession>A0A8I6WNE1</accession>
<dbReference type="Pfam" id="PF08031">
    <property type="entry name" value="BBE"/>
    <property type="match status" value="1"/>
</dbReference>
<evidence type="ECO:0000256" key="3">
    <source>
        <dbReference type="ARBA" id="ARBA00022630"/>
    </source>
</evidence>
<dbReference type="SMR" id="A0A8I6WNE1"/>
<protein>
    <recommendedName>
        <fullName evidence="7">FAD-binding PCMH-type domain-containing protein</fullName>
    </recommendedName>
</protein>
<feature type="domain" description="FAD-binding PCMH-type" evidence="7">
    <location>
        <begin position="80"/>
        <end position="256"/>
    </location>
</feature>
<evidence type="ECO:0000256" key="5">
    <source>
        <dbReference type="ARBA" id="ARBA00022827"/>
    </source>
</evidence>
<evidence type="ECO:0000313" key="9">
    <source>
        <dbReference type="Proteomes" id="UP000011116"/>
    </source>
</evidence>
<comment type="similarity">
    <text evidence="2">Belongs to the oxygen-dependent FAD-linked oxidoreductase family.</text>
</comment>
<dbReference type="EnsemblPlants" id="HORVU.MOREX.r3.2HG0108080.1">
    <property type="protein sequence ID" value="HORVU.MOREX.r3.2HG0108080.1.CDS1"/>
    <property type="gene ID" value="HORVU.MOREX.r3.2HG0108080"/>
</dbReference>
<dbReference type="OrthoDB" id="407275at2759"/>
<reference evidence="8" key="2">
    <citation type="submission" date="2020-10" db="EMBL/GenBank/DDBJ databases">
        <authorList>
            <person name="Scholz U."/>
            <person name="Mascher M."/>
            <person name="Fiebig A."/>
        </authorList>
    </citation>
    <scope>NUCLEOTIDE SEQUENCE [LARGE SCALE GENOMIC DNA]</scope>
    <source>
        <strain evidence="8">cv. Morex</strain>
    </source>
</reference>
<proteinExistence type="inferred from homology"/>
<dbReference type="PANTHER" id="PTHR32448">
    <property type="entry name" value="OS08G0158400 PROTEIN"/>
    <property type="match status" value="1"/>
</dbReference>
<reference evidence="8" key="3">
    <citation type="submission" date="2022-01" db="UniProtKB">
        <authorList>
            <consortium name="EnsemblPlants"/>
        </authorList>
    </citation>
    <scope>IDENTIFICATION</scope>
    <source>
        <strain evidence="8">subsp. vulgare</strain>
    </source>
</reference>
<keyword evidence="3" id="KW-0285">Flavoprotein</keyword>
<keyword evidence="4" id="KW-0732">Signal</keyword>
<reference evidence="9" key="1">
    <citation type="journal article" date="2012" name="Nature">
        <title>A physical, genetic and functional sequence assembly of the barley genome.</title>
        <authorList>
            <consortium name="The International Barley Genome Sequencing Consortium"/>
            <person name="Mayer K.F."/>
            <person name="Waugh R."/>
            <person name="Brown J.W."/>
            <person name="Schulman A."/>
            <person name="Langridge P."/>
            <person name="Platzer M."/>
            <person name="Fincher G.B."/>
            <person name="Muehlbauer G.J."/>
            <person name="Sato K."/>
            <person name="Close T.J."/>
            <person name="Wise R.P."/>
            <person name="Stein N."/>
        </authorList>
    </citation>
    <scope>NUCLEOTIDE SEQUENCE [LARGE SCALE GENOMIC DNA]</scope>
    <source>
        <strain evidence="9">cv. Morex</strain>
    </source>
</reference>
<dbReference type="KEGG" id="hvg:123425140"/>
<dbReference type="AlphaFoldDB" id="A0A8I6WNE1"/>
<dbReference type="Gramene" id="HORVU.MOREX.r2.2HG0088700.1">
    <property type="protein sequence ID" value="HORVU.MOREX.r2.2HG0088700.1.CDS.1"/>
    <property type="gene ID" value="HORVU.MOREX.r2.2HG0088700"/>
</dbReference>
<dbReference type="Proteomes" id="UP000011116">
    <property type="component" value="Chromosome 2H"/>
</dbReference>
<evidence type="ECO:0000256" key="6">
    <source>
        <dbReference type="ARBA" id="ARBA00023180"/>
    </source>
</evidence>
<dbReference type="GeneID" id="123425140"/>
<keyword evidence="6" id="KW-0325">Glycoprotein</keyword>
<comment type="cofactor">
    <cofactor evidence="1">
        <name>FAD</name>
        <dbReference type="ChEBI" id="CHEBI:57692"/>
    </cofactor>
</comment>
<gene>
    <name evidence="8" type="primary">LOC123425140</name>
</gene>
<dbReference type="InterPro" id="IPR036318">
    <property type="entry name" value="FAD-bd_PCMH-like_sf"/>
</dbReference>
<name>A0A8I6WNE1_HORVV</name>
<dbReference type="Gene3D" id="3.30.465.10">
    <property type="match status" value="1"/>
</dbReference>
<dbReference type="GO" id="GO:0016491">
    <property type="term" value="F:oxidoreductase activity"/>
    <property type="evidence" value="ECO:0007669"/>
    <property type="project" value="InterPro"/>
</dbReference>
<evidence type="ECO:0000256" key="1">
    <source>
        <dbReference type="ARBA" id="ARBA00001974"/>
    </source>
</evidence>
<dbReference type="RefSeq" id="XP_044964751.1">
    <property type="nucleotide sequence ID" value="XM_045108816.1"/>
</dbReference>